<name>A0A8J4BAX6_9CHLO</name>
<keyword evidence="6" id="KW-1185">Reference proteome</keyword>
<feature type="region of interest" description="Disordered" evidence="4">
    <location>
        <begin position="146"/>
        <end position="166"/>
    </location>
</feature>
<comment type="caution">
    <text evidence="5">The sequence shown here is derived from an EMBL/GenBank/DDBJ whole genome shotgun (WGS) entry which is preliminary data.</text>
</comment>
<protein>
    <recommendedName>
        <fullName evidence="7">Mitochondrial ribosomal protein S17</fullName>
    </recommendedName>
</protein>
<dbReference type="GO" id="GO:0003735">
    <property type="term" value="F:structural constituent of ribosome"/>
    <property type="evidence" value="ECO:0007669"/>
    <property type="project" value="InterPro"/>
</dbReference>
<evidence type="ECO:0000256" key="2">
    <source>
        <dbReference type="ARBA" id="ARBA00022980"/>
    </source>
</evidence>
<dbReference type="SUPFAM" id="SSF50249">
    <property type="entry name" value="Nucleic acid-binding proteins"/>
    <property type="match status" value="1"/>
</dbReference>
<evidence type="ECO:0000256" key="3">
    <source>
        <dbReference type="ARBA" id="ARBA00023274"/>
    </source>
</evidence>
<dbReference type="EMBL" id="BNCO01000020">
    <property type="protein sequence ID" value="GIL54979.1"/>
    <property type="molecule type" value="Genomic_DNA"/>
</dbReference>
<dbReference type="CDD" id="cd00364">
    <property type="entry name" value="Ribosomal_uS17"/>
    <property type="match status" value="1"/>
</dbReference>
<feature type="compositionally biased region" description="Gly residues" evidence="4">
    <location>
        <begin position="146"/>
        <end position="159"/>
    </location>
</feature>
<evidence type="ECO:0008006" key="7">
    <source>
        <dbReference type="Google" id="ProtNLM"/>
    </source>
</evidence>
<evidence type="ECO:0000313" key="6">
    <source>
        <dbReference type="Proteomes" id="UP000747399"/>
    </source>
</evidence>
<dbReference type="InterPro" id="IPR000266">
    <property type="entry name" value="Ribosomal_uS17"/>
</dbReference>
<organism evidence="5 6">
    <name type="scientific">Volvox africanus</name>
    <dbReference type="NCBI Taxonomy" id="51714"/>
    <lineage>
        <taxon>Eukaryota</taxon>
        <taxon>Viridiplantae</taxon>
        <taxon>Chlorophyta</taxon>
        <taxon>core chlorophytes</taxon>
        <taxon>Chlorophyceae</taxon>
        <taxon>CS clade</taxon>
        <taxon>Chlamydomonadales</taxon>
        <taxon>Volvocaceae</taxon>
        <taxon>Volvox</taxon>
    </lineage>
</organism>
<dbReference type="Pfam" id="PF00366">
    <property type="entry name" value="Ribosomal_S17"/>
    <property type="match status" value="1"/>
</dbReference>
<evidence type="ECO:0000256" key="4">
    <source>
        <dbReference type="SAM" id="MobiDB-lite"/>
    </source>
</evidence>
<dbReference type="PANTHER" id="PTHR10744:SF1">
    <property type="entry name" value="SMALL RIBOSOMAL SUBUNIT PROTEIN US17M"/>
    <property type="match status" value="1"/>
</dbReference>
<evidence type="ECO:0000256" key="1">
    <source>
        <dbReference type="ARBA" id="ARBA00010254"/>
    </source>
</evidence>
<proteinExistence type="inferred from homology"/>
<comment type="similarity">
    <text evidence="1">Belongs to the universal ribosomal protein uS17 family.</text>
</comment>
<reference evidence="5" key="1">
    <citation type="journal article" date="2021" name="Proc. Natl. Acad. Sci. U.S.A.">
        <title>Three genomes in the algal genus Volvox reveal the fate of a haploid sex-determining region after a transition to homothallism.</title>
        <authorList>
            <person name="Yamamoto K."/>
            <person name="Hamaji T."/>
            <person name="Kawai-Toyooka H."/>
            <person name="Matsuzaki R."/>
            <person name="Takahashi F."/>
            <person name="Nishimura Y."/>
            <person name="Kawachi M."/>
            <person name="Noguchi H."/>
            <person name="Minakuchi Y."/>
            <person name="Umen J.G."/>
            <person name="Toyoda A."/>
            <person name="Nozaki H."/>
        </authorList>
    </citation>
    <scope>NUCLEOTIDE SEQUENCE</scope>
    <source>
        <strain evidence="5">NIES-3780</strain>
    </source>
</reference>
<dbReference type="Proteomes" id="UP000747399">
    <property type="component" value="Unassembled WGS sequence"/>
</dbReference>
<sequence length="166" mass="18125">MGGLEFVGRVVSNRMQKTVVVAVRYVLWIPKYKVYQKRISRHKARDESQSLVIGDIVRIRKSRKYSKEVSYAVVETLRRASVYDSTAATAMVAARDAARETDWVEVAERRLAEADVRLMKLREMYEREIGSGISLSGGVLAVSNSGPGGTGSLGAGTSGAAGERGK</sequence>
<dbReference type="GO" id="GO:0005840">
    <property type="term" value="C:ribosome"/>
    <property type="evidence" value="ECO:0007669"/>
    <property type="project" value="UniProtKB-KW"/>
</dbReference>
<dbReference type="GO" id="GO:1990904">
    <property type="term" value="C:ribonucleoprotein complex"/>
    <property type="evidence" value="ECO:0007669"/>
    <property type="project" value="UniProtKB-KW"/>
</dbReference>
<evidence type="ECO:0000313" key="5">
    <source>
        <dbReference type="EMBL" id="GIL54979.1"/>
    </source>
</evidence>
<gene>
    <name evidence="5" type="ORF">Vafri_10658</name>
</gene>
<dbReference type="PANTHER" id="PTHR10744">
    <property type="entry name" value="40S RIBOSOMAL PROTEIN S11 FAMILY MEMBER"/>
    <property type="match status" value="1"/>
</dbReference>
<dbReference type="GO" id="GO:0006412">
    <property type="term" value="P:translation"/>
    <property type="evidence" value="ECO:0007669"/>
    <property type="project" value="InterPro"/>
</dbReference>
<dbReference type="Gene3D" id="2.40.50.140">
    <property type="entry name" value="Nucleic acid-binding proteins"/>
    <property type="match status" value="1"/>
</dbReference>
<accession>A0A8J4BAX6</accession>
<keyword evidence="2" id="KW-0689">Ribosomal protein</keyword>
<dbReference type="GO" id="GO:0005739">
    <property type="term" value="C:mitochondrion"/>
    <property type="evidence" value="ECO:0007669"/>
    <property type="project" value="TreeGrafter"/>
</dbReference>
<keyword evidence="3" id="KW-0687">Ribonucleoprotein</keyword>
<dbReference type="InterPro" id="IPR012340">
    <property type="entry name" value="NA-bd_OB-fold"/>
</dbReference>
<dbReference type="AlphaFoldDB" id="A0A8J4BAX6"/>